<feature type="region of interest" description="Disordered" evidence="1">
    <location>
        <begin position="23"/>
        <end position="43"/>
    </location>
</feature>
<proteinExistence type="predicted"/>
<dbReference type="Proteomes" id="UP001183222">
    <property type="component" value="Unassembled WGS sequence"/>
</dbReference>
<keyword evidence="3" id="KW-1185">Reference proteome</keyword>
<sequence length="43" mass="5221">MTLHYSSPALDSELAYRREMLMASGRGTRTRHTPWFRGRRRRR</sequence>
<comment type="caution">
    <text evidence="2">The sequence shown here is derived from an EMBL/GenBank/DDBJ whole genome shotgun (WGS) entry which is preliminary data.</text>
</comment>
<dbReference type="RefSeq" id="WP_311344633.1">
    <property type="nucleotide sequence ID" value="NZ_JAVREI010000003.1"/>
</dbReference>
<dbReference type="EMBL" id="JAVREI010000003">
    <property type="protein sequence ID" value="MDT0275813.1"/>
    <property type="molecule type" value="Genomic_DNA"/>
</dbReference>
<feature type="compositionally biased region" description="Basic residues" evidence="1">
    <location>
        <begin position="28"/>
        <end position="43"/>
    </location>
</feature>
<evidence type="ECO:0000313" key="2">
    <source>
        <dbReference type="EMBL" id="MDT0275813.1"/>
    </source>
</evidence>
<organism evidence="2 3">
    <name type="scientific">Blastococcus goldschmidtiae</name>
    <dbReference type="NCBI Taxonomy" id="3075546"/>
    <lineage>
        <taxon>Bacteria</taxon>
        <taxon>Bacillati</taxon>
        <taxon>Actinomycetota</taxon>
        <taxon>Actinomycetes</taxon>
        <taxon>Geodermatophilales</taxon>
        <taxon>Geodermatophilaceae</taxon>
        <taxon>Blastococcus</taxon>
    </lineage>
</organism>
<reference evidence="3" key="1">
    <citation type="submission" date="2023-07" db="EMBL/GenBank/DDBJ databases">
        <title>30 novel species of actinomycetes from the DSMZ collection.</title>
        <authorList>
            <person name="Nouioui I."/>
        </authorList>
    </citation>
    <scope>NUCLEOTIDE SEQUENCE [LARGE SCALE GENOMIC DNA]</scope>
    <source>
        <strain evidence="3">DSM 46792</strain>
    </source>
</reference>
<evidence type="ECO:0000313" key="3">
    <source>
        <dbReference type="Proteomes" id="UP001183222"/>
    </source>
</evidence>
<accession>A0ABU2K6J0</accession>
<gene>
    <name evidence="2" type="ORF">RM425_07845</name>
</gene>
<name>A0ABU2K6J0_9ACTN</name>
<protein>
    <submittedName>
        <fullName evidence="2">Uncharacterized protein</fullName>
    </submittedName>
</protein>
<evidence type="ECO:0000256" key="1">
    <source>
        <dbReference type="SAM" id="MobiDB-lite"/>
    </source>
</evidence>